<evidence type="ECO:0000256" key="7">
    <source>
        <dbReference type="PIRSR" id="PIRSR613078-1"/>
    </source>
</evidence>
<evidence type="ECO:0000256" key="10">
    <source>
        <dbReference type="RuleBase" id="RU004512"/>
    </source>
</evidence>
<feature type="binding site" evidence="6 8">
    <location>
        <position position="61"/>
    </location>
    <ligand>
        <name>substrate</name>
    </ligand>
</feature>
<dbReference type="InterPro" id="IPR001345">
    <property type="entry name" value="PG/BPGM_mutase_AS"/>
</dbReference>
<keyword evidence="4 6" id="KW-0324">Glycolysis</keyword>
<reference evidence="11 14" key="2">
    <citation type="journal article" date="2024" name="Int. J. Syst. Evol. Microbiol.">
        <title>Lacrimispora brassicae sp. nov. isolated from fermented cabbage, and proposal of Clostridium indicum Gundawar et al. 2019 and Clostridium methoxybenzovorans Mechichi et al. 1999 as heterotypic synonyms of Lacrimispora amygdalina (Parshina et al. 2003) Haas and Blanchard 2020 and Lacrimispora indolis (McClung and McCoy 1957) Haas and Blanchard 2020, respectively.</title>
        <authorList>
            <person name="Kobayashi H."/>
            <person name="Tanizawa Y."/>
            <person name="Sakamoto M."/>
            <person name="Ohkuma M."/>
            <person name="Tohno M."/>
        </authorList>
    </citation>
    <scope>NUCLEOTIDE SEQUENCE [LARGE SCALE GENOMIC DNA]</scope>
    <source>
        <strain evidence="11 14">DSM 12857</strain>
    </source>
</reference>
<dbReference type="CDD" id="cd07067">
    <property type="entry name" value="HP_PGM_like"/>
    <property type="match status" value="1"/>
</dbReference>
<feature type="binding site" evidence="6 8">
    <location>
        <begin position="115"/>
        <end position="116"/>
    </location>
    <ligand>
        <name>substrate</name>
    </ligand>
</feature>
<protein>
    <recommendedName>
        <fullName evidence="6 10">2,3-bisphosphoglycerate-dependent phosphoglycerate mutase</fullName>
        <shortName evidence="6">BPG-dependent PGAM</shortName>
        <shortName evidence="6">PGAM</shortName>
        <shortName evidence="6">Phosphoglyceromutase</shortName>
        <shortName evidence="6">dPGM</shortName>
        <ecNumber evidence="6 10">5.4.2.11</ecNumber>
    </recommendedName>
</protein>
<dbReference type="GO" id="GO:0004619">
    <property type="term" value="F:phosphoglycerate mutase activity"/>
    <property type="evidence" value="ECO:0007669"/>
    <property type="project" value="UniProtKB-UniRule"/>
</dbReference>
<dbReference type="PANTHER" id="PTHR11931">
    <property type="entry name" value="PHOSPHOGLYCERATE MUTASE"/>
    <property type="match status" value="1"/>
</dbReference>
<evidence type="ECO:0000313" key="12">
    <source>
        <dbReference type="EMBL" id="RFZ78083.1"/>
    </source>
</evidence>
<dbReference type="InterPro" id="IPR005952">
    <property type="entry name" value="Phosphogly_mut1"/>
</dbReference>
<dbReference type="EMBL" id="QOHO01000048">
    <property type="protein sequence ID" value="RFZ78083.1"/>
    <property type="molecule type" value="Genomic_DNA"/>
</dbReference>
<evidence type="ECO:0000256" key="1">
    <source>
        <dbReference type="ARBA" id="ARBA00000380"/>
    </source>
</evidence>
<dbReference type="Pfam" id="PF00300">
    <property type="entry name" value="His_Phos_1"/>
    <property type="match status" value="2"/>
</dbReference>
<feature type="binding site" evidence="6 8">
    <location>
        <begin position="9"/>
        <end position="16"/>
    </location>
    <ligand>
        <name>substrate</name>
    </ligand>
</feature>
<dbReference type="InterPro" id="IPR029033">
    <property type="entry name" value="His_PPase_superfam"/>
</dbReference>
<comment type="similarity">
    <text evidence="2 6">Belongs to the phosphoglycerate mutase family. BPG-dependent PGAM subfamily.</text>
</comment>
<feature type="site" description="Transition state stabilizer" evidence="6 9">
    <location>
        <position position="183"/>
    </location>
</feature>
<organism evidence="12 13">
    <name type="scientific">Lacrimispora amygdalina</name>
    <dbReference type="NCBI Taxonomy" id="253257"/>
    <lineage>
        <taxon>Bacteria</taxon>
        <taxon>Bacillati</taxon>
        <taxon>Bacillota</taxon>
        <taxon>Clostridia</taxon>
        <taxon>Lachnospirales</taxon>
        <taxon>Lachnospiraceae</taxon>
        <taxon>Lacrimispora</taxon>
    </lineage>
</organism>
<dbReference type="HAMAP" id="MF_01039">
    <property type="entry name" value="PGAM_GpmA"/>
    <property type="match status" value="1"/>
</dbReference>
<dbReference type="UniPathway" id="UPA00109">
    <property type="reaction ID" value="UER00186"/>
</dbReference>
<dbReference type="GO" id="GO:0006096">
    <property type="term" value="P:glycolytic process"/>
    <property type="evidence" value="ECO:0007669"/>
    <property type="project" value="UniProtKB-UniRule"/>
</dbReference>
<dbReference type="EMBL" id="BRPJ01000025">
    <property type="protein sequence ID" value="GLB29448.1"/>
    <property type="molecule type" value="Genomic_DNA"/>
</dbReference>
<dbReference type="Gene3D" id="3.40.50.1240">
    <property type="entry name" value="Phosphoglycerate mutase-like"/>
    <property type="match status" value="1"/>
</dbReference>
<evidence type="ECO:0000256" key="3">
    <source>
        <dbReference type="ARBA" id="ARBA00022432"/>
    </source>
</evidence>
<accession>A0A3E2NAR3</accession>
<feature type="active site" description="Tele-phosphohistidine intermediate" evidence="6 7">
    <location>
        <position position="10"/>
    </location>
</feature>
<evidence type="ECO:0000256" key="6">
    <source>
        <dbReference type="HAMAP-Rule" id="MF_01039"/>
    </source>
</evidence>
<keyword evidence="5 6" id="KW-0413">Isomerase</keyword>
<keyword evidence="3 6" id="KW-0312">Gluconeogenesis</keyword>
<evidence type="ECO:0000256" key="4">
    <source>
        <dbReference type="ARBA" id="ARBA00023152"/>
    </source>
</evidence>
<keyword evidence="14" id="KW-1185">Reference proteome</keyword>
<evidence type="ECO:0000256" key="5">
    <source>
        <dbReference type="ARBA" id="ARBA00023235"/>
    </source>
</evidence>
<dbReference type="PIRSF" id="PIRSF000709">
    <property type="entry name" value="6PFK_2-Ptase"/>
    <property type="match status" value="1"/>
</dbReference>
<dbReference type="RefSeq" id="WP_117417823.1">
    <property type="nucleotide sequence ID" value="NZ_BRPJ01000025.1"/>
</dbReference>
<dbReference type="NCBIfam" id="TIGR01258">
    <property type="entry name" value="pgm_1"/>
    <property type="match status" value="1"/>
</dbReference>
<dbReference type="PROSITE" id="PS00175">
    <property type="entry name" value="PG_MUTASE"/>
    <property type="match status" value="1"/>
</dbReference>
<sequence>MSHQLVLLRHGESIWNLENLFTGWTDVDLSEAGKEEAREAGRLFKEQGYEFDICYTSYLKRAIHTLNLALEEMDAEWLPVIKAWQLNERHYGTLQGLNKSQTAEKYGEEQVRIWRRSFDVQPPSLEPQDERNPSHQKAYHNVEENQLPLAESLKDTIARVIPYFEKQIRPQLMEGKRVLITAHGNSLRALIMYLEHLSQQEIIELNLATGIPLVYRLDDSLSVIKKQFLGNPDVIAAKMKMVANQGKTKSIKSAV</sequence>
<evidence type="ECO:0000313" key="13">
    <source>
        <dbReference type="Proteomes" id="UP000260680"/>
    </source>
</evidence>
<dbReference type="NCBIfam" id="NF010713">
    <property type="entry name" value="PRK14115.1"/>
    <property type="match status" value="1"/>
</dbReference>
<dbReference type="EC" id="5.4.2.11" evidence="6 10"/>
<evidence type="ECO:0000256" key="2">
    <source>
        <dbReference type="ARBA" id="ARBA00006717"/>
    </source>
</evidence>
<feature type="binding site" evidence="6 8">
    <location>
        <begin position="184"/>
        <end position="185"/>
    </location>
    <ligand>
        <name>substrate</name>
    </ligand>
</feature>
<dbReference type="FunFam" id="3.40.50.1240:FF:000003">
    <property type="entry name" value="2,3-bisphosphoglycerate-dependent phosphoglycerate mutase"/>
    <property type="match status" value="1"/>
</dbReference>
<comment type="caution">
    <text evidence="12">The sequence shown here is derived from an EMBL/GenBank/DDBJ whole genome shotgun (WGS) entry which is preliminary data.</text>
</comment>
<feature type="active site" description="Proton donor/acceptor" evidence="6 7">
    <location>
        <position position="88"/>
    </location>
</feature>
<evidence type="ECO:0000313" key="11">
    <source>
        <dbReference type="EMBL" id="GLB29448.1"/>
    </source>
</evidence>
<name>A0A3E2NAR3_9FIRM</name>
<feature type="binding site" evidence="6 8">
    <location>
        <position position="99"/>
    </location>
    <ligand>
        <name>substrate</name>
    </ligand>
</feature>
<gene>
    <name evidence="6 11" type="primary">gpmA</name>
    <name evidence="12" type="ORF">DS742_15175</name>
    <name evidence="11" type="ORF">LAD12857_13710</name>
</gene>
<dbReference type="OrthoDB" id="9781415at2"/>
<feature type="binding site" evidence="6 8">
    <location>
        <begin position="22"/>
        <end position="23"/>
    </location>
    <ligand>
        <name>substrate</name>
    </ligand>
</feature>
<evidence type="ECO:0000256" key="9">
    <source>
        <dbReference type="PIRSR" id="PIRSR613078-3"/>
    </source>
</evidence>
<dbReference type="AlphaFoldDB" id="A0A3E2NAR3"/>
<dbReference type="SUPFAM" id="SSF53254">
    <property type="entry name" value="Phosphoglycerate mutase-like"/>
    <property type="match status" value="1"/>
</dbReference>
<comment type="function">
    <text evidence="6 10">Catalyzes the interconversion of 2-phosphoglycerate and 3-phosphoglycerate.</text>
</comment>
<proteinExistence type="inferred from homology"/>
<feature type="binding site" evidence="6 8">
    <location>
        <begin position="88"/>
        <end position="91"/>
    </location>
    <ligand>
        <name>substrate</name>
    </ligand>
</feature>
<evidence type="ECO:0000256" key="8">
    <source>
        <dbReference type="PIRSR" id="PIRSR613078-2"/>
    </source>
</evidence>
<comment type="pathway">
    <text evidence="6 10">Carbohydrate degradation; glycolysis; pyruvate from D-glyceraldehyde 3-phosphate: step 3/5.</text>
</comment>
<dbReference type="Proteomes" id="UP001419084">
    <property type="component" value="Unassembled WGS sequence"/>
</dbReference>
<dbReference type="Proteomes" id="UP000260680">
    <property type="component" value="Unassembled WGS sequence"/>
</dbReference>
<dbReference type="GO" id="GO:0006094">
    <property type="term" value="P:gluconeogenesis"/>
    <property type="evidence" value="ECO:0007669"/>
    <property type="project" value="UniProtKB-UniRule"/>
</dbReference>
<evidence type="ECO:0000313" key="14">
    <source>
        <dbReference type="Proteomes" id="UP001419084"/>
    </source>
</evidence>
<dbReference type="InterPro" id="IPR013078">
    <property type="entry name" value="His_Pase_superF_clade-1"/>
</dbReference>
<dbReference type="SMART" id="SM00855">
    <property type="entry name" value="PGAM"/>
    <property type="match status" value="1"/>
</dbReference>
<comment type="catalytic activity">
    <reaction evidence="1 6 10">
        <text>(2R)-2-phosphoglycerate = (2R)-3-phosphoglycerate</text>
        <dbReference type="Rhea" id="RHEA:15901"/>
        <dbReference type="ChEBI" id="CHEBI:58272"/>
        <dbReference type="ChEBI" id="CHEBI:58289"/>
        <dbReference type="EC" id="5.4.2.11"/>
    </reaction>
</comment>
<reference evidence="12 13" key="1">
    <citation type="submission" date="2018-07" db="EMBL/GenBank/DDBJ databases">
        <title>New species, Clostridium PI-S10-A1B.</title>
        <authorList>
            <person name="Krishna G."/>
            <person name="Summeta K."/>
            <person name="Shikha S."/>
            <person name="Prabhu P.B."/>
            <person name="Suresh K."/>
        </authorList>
    </citation>
    <scope>NUCLEOTIDE SEQUENCE [LARGE SCALE GENOMIC DNA]</scope>
    <source>
        <strain evidence="12 13">PI-S10-A1B</strain>
    </source>
</reference>